<reference evidence="2" key="2">
    <citation type="submission" date="2018-04" db="EMBL/GenBank/DDBJ databases">
        <title>OnivRS2 (Oryza nivara Reference Sequence Version 2).</title>
        <authorList>
            <person name="Zhang J."/>
            <person name="Kudrna D."/>
            <person name="Lee S."/>
            <person name="Talag J."/>
            <person name="Rajasekar S."/>
            <person name="Welchert J."/>
            <person name="Hsing Y.-I."/>
            <person name="Wing R.A."/>
        </authorList>
    </citation>
    <scope>NUCLEOTIDE SEQUENCE [LARGE SCALE GENOMIC DNA]</scope>
    <source>
        <strain evidence="2">SL10</strain>
    </source>
</reference>
<accession>A0A0E0HZ53</accession>
<feature type="compositionally biased region" description="Polar residues" evidence="1">
    <location>
        <begin position="74"/>
        <end position="84"/>
    </location>
</feature>
<reference evidence="2" key="1">
    <citation type="submission" date="2015-04" db="UniProtKB">
        <authorList>
            <consortium name="EnsemblPlants"/>
        </authorList>
    </citation>
    <scope>IDENTIFICATION</scope>
    <source>
        <strain evidence="2">SL10</strain>
    </source>
</reference>
<evidence type="ECO:0000313" key="3">
    <source>
        <dbReference type="Proteomes" id="UP000006591"/>
    </source>
</evidence>
<feature type="region of interest" description="Disordered" evidence="1">
    <location>
        <begin position="109"/>
        <end position="154"/>
    </location>
</feature>
<dbReference type="HOGENOM" id="CLU_895396_0_0_1"/>
<feature type="region of interest" description="Disordered" evidence="1">
    <location>
        <begin position="171"/>
        <end position="192"/>
    </location>
</feature>
<evidence type="ECO:0000256" key="1">
    <source>
        <dbReference type="SAM" id="MobiDB-lite"/>
    </source>
</evidence>
<feature type="region of interest" description="Disordered" evidence="1">
    <location>
        <begin position="63"/>
        <end position="87"/>
    </location>
</feature>
<proteinExistence type="predicted"/>
<protein>
    <submittedName>
        <fullName evidence="2">Uncharacterized protein</fullName>
    </submittedName>
</protein>
<organism evidence="2">
    <name type="scientific">Oryza nivara</name>
    <name type="common">Indian wild rice</name>
    <name type="synonym">Oryza sativa f. spontanea</name>
    <dbReference type="NCBI Taxonomy" id="4536"/>
    <lineage>
        <taxon>Eukaryota</taxon>
        <taxon>Viridiplantae</taxon>
        <taxon>Streptophyta</taxon>
        <taxon>Embryophyta</taxon>
        <taxon>Tracheophyta</taxon>
        <taxon>Spermatophyta</taxon>
        <taxon>Magnoliopsida</taxon>
        <taxon>Liliopsida</taxon>
        <taxon>Poales</taxon>
        <taxon>Poaceae</taxon>
        <taxon>BOP clade</taxon>
        <taxon>Oryzoideae</taxon>
        <taxon>Oryzeae</taxon>
        <taxon>Oryzinae</taxon>
        <taxon>Oryza</taxon>
    </lineage>
</organism>
<feature type="compositionally biased region" description="Gly residues" evidence="1">
    <location>
        <begin position="240"/>
        <end position="257"/>
    </location>
</feature>
<evidence type="ECO:0000313" key="2">
    <source>
        <dbReference type="EnsemblPlants" id="ONIVA07G08750.1"/>
    </source>
</evidence>
<dbReference type="AlphaFoldDB" id="A0A0E0HZ53"/>
<name>A0A0E0HZ53_ORYNI</name>
<feature type="region of interest" description="Disordered" evidence="1">
    <location>
        <begin position="237"/>
        <end position="258"/>
    </location>
</feature>
<sequence length="311" mass="32858">MEVFITDAVAYPLAVGHGGCRRNRTPFRLHCTPLPLSLSLTALAAELLVVAASPAAAAAGSVGDGDGEGCNAARGSQPSAQVPNTPSPVIAVGTQVLGCRRGTVRSLHLVPTGATPPPPQALNRSEPSPSHCDKEQCGEHSPAASAEKPATRTKQALKVQHAMIFIHPSLPHASDSRKMGGAGAGRGRRREWRRRAQLGREWLAVRSGRRDPHVLLFPTYAAEVELLGWREVEAERAADGGDGAPGAMGGGGGGRAGGRWAIEAETKSEQAAEVEAEAELLGRWMRRQSGRLRWRRSGGRQRRLSSPCGGR</sequence>
<dbReference type="Proteomes" id="UP000006591">
    <property type="component" value="Chromosome 7"/>
</dbReference>
<dbReference type="EnsemblPlants" id="ONIVA07G08750.1">
    <property type="protein sequence ID" value="ONIVA07G08750.1"/>
    <property type="gene ID" value="ONIVA07G08750"/>
</dbReference>
<keyword evidence="3" id="KW-1185">Reference proteome</keyword>
<dbReference type="Gramene" id="ONIVA07G08750.1">
    <property type="protein sequence ID" value="ONIVA07G08750.1"/>
    <property type="gene ID" value="ONIVA07G08750"/>
</dbReference>